<organism evidence="3 4">
    <name type="scientific">Toxocara canis</name>
    <name type="common">Canine roundworm</name>
    <dbReference type="NCBI Taxonomy" id="6265"/>
    <lineage>
        <taxon>Eukaryota</taxon>
        <taxon>Metazoa</taxon>
        <taxon>Ecdysozoa</taxon>
        <taxon>Nematoda</taxon>
        <taxon>Chromadorea</taxon>
        <taxon>Rhabditida</taxon>
        <taxon>Spirurina</taxon>
        <taxon>Ascaridomorpha</taxon>
        <taxon>Ascaridoidea</taxon>
        <taxon>Toxocaridae</taxon>
        <taxon>Toxocara</taxon>
    </lineage>
</organism>
<protein>
    <submittedName>
        <fullName evidence="4">Secreted protein</fullName>
    </submittedName>
</protein>
<evidence type="ECO:0000313" key="3">
    <source>
        <dbReference type="Proteomes" id="UP000050794"/>
    </source>
</evidence>
<sequence>MLLEVFLMQLLTVGVLLILLDSSSSFYMLAAPGRLYRLRDDPMRSFRHGHFGDSPRMRRDYHATDDPLWLADFNNQNMKAIDLNG</sequence>
<keyword evidence="1" id="KW-1133">Transmembrane helix</keyword>
<dbReference type="Proteomes" id="UP000050794">
    <property type="component" value="Unassembled WGS sequence"/>
</dbReference>
<proteinExistence type="predicted"/>
<dbReference type="AlphaFoldDB" id="A0A183UAU4"/>
<evidence type="ECO:0000313" key="4">
    <source>
        <dbReference type="WBParaSite" id="TCNE_0000561401-mRNA-1"/>
    </source>
</evidence>
<evidence type="ECO:0000313" key="2">
    <source>
        <dbReference type="EMBL" id="VDM36793.1"/>
    </source>
</evidence>
<keyword evidence="3" id="KW-1185">Reference proteome</keyword>
<gene>
    <name evidence="2" type="ORF">TCNE_LOCUS5614</name>
</gene>
<reference evidence="4" key="1">
    <citation type="submission" date="2016-06" db="UniProtKB">
        <authorList>
            <consortium name="WormBaseParasite"/>
        </authorList>
    </citation>
    <scope>IDENTIFICATION</scope>
</reference>
<evidence type="ECO:0000256" key="1">
    <source>
        <dbReference type="SAM" id="Phobius"/>
    </source>
</evidence>
<keyword evidence="1" id="KW-0472">Membrane</keyword>
<dbReference type="EMBL" id="UYWY01019373">
    <property type="protein sequence ID" value="VDM36793.1"/>
    <property type="molecule type" value="Genomic_DNA"/>
</dbReference>
<accession>A0A183UAU4</accession>
<feature type="transmembrane region" description="Helical" evidence="1">
    <location>
        <begin position="6"/>
        <end position="29"/>
    </location>
</feature>
<keyword evidence="1" id="KW-0812">Transmembrane</keyword>
<name>A0A183UAU4_TOXCA</name>
<reference evidence="2 3" key="2">
    <citation type="submission" date="2018-11" db="EMBL/GenBank/DDBJ databases">
        <authorList>
            <consortium name="Pathogen Informatics"/>
        </authorList>
    </citation>
    <scope>NUCLEOTIDE SEQUENCE [LARGE SCALE GENOMIC DNA]</scope>
</reference>
<dbReference type="WBParaSite" id="TCNE_0000561401-mRNA-1">
    <property type="protein sequence ID" value="TCNE_0000561401-mRNA-1"/>
    <property type="gene ID" value="TCNE_0000561401"/>
</dbReference>